<evidence type="ECO:0000256" key="2">
    <source>
        <dbReference type="ARBA" id="ARBA00023002"/>
    </source>
</evidence>
<accession>A0ABX7X5B7</accession>
<name>A0ABX7X5B7_9GAMM</name>
<keyword evidence="1" id="KW-0285">Flavoprotein</keyword>
<dbReference type="InterPro" id="IPR036188">
    <property type="entry name" value="FAD/NAD-bd_sf"/>
</dbReference>
<dbReference type="Pfam" id="PF00890">
    <property type="entry name" value="FAD_binding_2"/>
    <property type="match status" value="1"/>
</dbReference>
<evidence type="ECO:0000313" key="5">
    <source>
        <dbReference type="Proteomes" id="UP000672027"/>
    </source>
</evidence>
<keyword evidence="5" id="KW-1185">Reference proteome</keyword>
<reference evidence="4 5" key="1">
    <citation type="submission" date="2021-04" db="EMBL/GenBank/DDBJ databases">
        <title>Genomics, taxonomy and metabolism of representatives of sulfur bacteria of the genus Thiothrix: Thiothrix fructosivorans QT, Thiothrix unzii A1T and three new species, Thiothrix subterranea sp. nov., Thiothrix litoralis sp. nov. and 'Candidatus Thiothrix anitrata' sp. nov.</title>
        <authorList>
            <person name="Ravin N.V."/>
            <person name="Smolyakov D."/>
            <person name="Rudenko T.S."/>
            <person name="Mardanov A.V."/>
            <person name="Beletsky A.V."/>
            <person name="Markov N.D."/>
            <person name="Fomenkov A.I."/>
            <person name="Roberts R.J."/>
            <person name="Karnachuk O.V."/>
            <person name="Novikov A."/>
            <person name="Grabovich M.Y."/>
        </authorList>
    </citation>
    <scope>NUCLEOTIDE SEQUENCE [LARGE SCALE GENOMIC DNA]</scope>
    <source>
        <strain evidence="4 5">A52</strain>
    </source>
</reference>
<dbReference type="Gene3D" id="3.50.50.60">
    <property type="entry name" value="FAD/NAD(P)-binding domain"/>
    <property type="match status" value="1"/>
</dbReference>
<dbReference type="RefSeq" id="WP_210229120.1">
    <property type="nucleotide sequence ID" value="NZ_CP072800.1"/>
</dbReference>
<evidence type="ECO:0000259" key="3">
    <source>
        <dbReference type="Pfam" id="PF00890"/>
    </source>
</evidence>
<evidence type="ECO:0000313" key="4">
    <source>
        <dbReference type="EMBL" id="QTR51051.1"/>
    </source>
</evidence>
<keyword evidence="2" id="KW-0560">Oxidoreductase</keyword>
<proteinExistence type="predicted"/>
<dbReference type="SUPFAM" id="SSF51905">
    <property type="entry name" value="FAD/NAD(P)-binding domain"/>
    <property type="match status" value="1"/>
</dbReference>
<dbReference type="EMBL" id="CP072800">
    <property type="protein sequence ID" value="QTR51051.1"/>
    <property type="molecule type" value="Genomic_DNA"/>
</dbReference>
<dbReference type="Proteomes" id="UP000672027">
    <property type="component" value="Chromosome"/>
</dbReference>
<protein>
    <submittedName>
        <fullName evidence="4">FAD-dependent oxidoreductase</fullName>
    </submittedName>
</protein>
<feature type="domain" description="FAD-dependent oxidoreductase 2 FAD-binding" evidence="3">
    <location>
        <begin position="11"/>
        <end position="47"/>
    </location>
</feature>
<evidence type="ECO:0000256" key="1">
    <source>
        <dbReference type="ARBA" id="ARBA00022630"/>
    </source>
</evidence>
<sequence length="55" mass="5710">MTDVVATNQTIIVVGGGISGMTTALEAAETGKQVILLRKTPLLRGTCFPALQILP</sequence>
<dbReference type="InterPro" id="IPR003953">
    <property type="entry name" value="FAD-dep_OxRdtase_2_FAD-bd"/>
</dbReference>
<gene>
    <name evidence="4" type="ORF">J8380_05685</name>
</gene>
<organism evidence="4 5">
    <name type="scientific">Candidatus Thiothrix anitrata</name>
    <dbReference type="NCBI Taxonomy" id="2823902"/>
    <lineage>
        <taxon>Bacteria</taxon>
        <taxon>Pseudomonadati</taxon>
        <taxon>Pseudomonadota</taxon>
        <taxon>Gammaproteobacteria</taxon>
        <taxon>Thiotrichales</taxon>
        <taxon>Thiotrichaceae</taxon>
        <taxon>Thiothrix</taxon>
    </lineage>
</organism>